<gene>
    <name evidence="7" type="ORF">D0469_20395</name>
</gene>
<feature type="binding site" evidence="3">
    <location>
        <position position="65"/>
    </location>
    <ligand>
        <name>Cu cation</name>
        <dbReference type="ChEBI" id="CHEBI:23378"/>
    </ligand>
</feature>
<dbReference type="AlphaFoldDB" id="A0A372LAD2"/>
<dbReference type="Proteomes" id="UP000264541">
    <property type="component" value="Unassembled WGS sequence"/>
</dbReference>
<dbReference type="InterPro" id="IPR003782">
    <property type="entry name" value="SCO1/SenC"/>
</dbReference>
<dbReference type="PROSITE" id="PS51352">
    <property type="entry name" value="THIOREDOXIN_2"/>
    <property type="match status" value="1"/>
</dbReference>
<dbReference type="Pfam" id="PF02630">
    <property type="entry name" value="SCO1-SenC"/>
    <property type="match status" value="1"/>
</dbReference>
<evidence type="ECO:0000256" key="1">
    <source>
        <dbReference type="ARBA" id="ARBA00010996"/>
    </source>
</evidence>
<accession>A0A372LAD2</accession>
<feature type="chain" id="PRO_5039188795" evidence="5">
    <location>
        <begin position="18"/>
        <end position="186"/>
    </location>
</feature>
<name>A0A372LAD2_9BACI</name>
<reference evidence="7 8" key="1">
    <citation type="submission" date="2018-08" db="EMBL/GenBank/DDBJ databases">
        <title>Bacillus chawlae sp. nov., Bacillus glennii sp. nov., and Bacillus saganii sp. nov. Isolated from the Vehicle Assembly Building at Kennedy Space Center where the Viking Spacecraft were Assembled.</title>
        <authorList>
            <person name="Seuylemezian A."/>
            <person name="Vaishampayan P."/>
        </authorList>
    </citation>
    <scope>NUCLEOTIDE SEQUENCE [LARGE SCALE GENOMIC DNA]</scope>
    <source>
        <strain evidence="7 8">V47-23a</strain>
    </source>
</reference>
<keyword evidence="8" id="KW-1185">Reference proteome</keyword>
<comment type="similarity">
    <text evidence="1">Belongs to the SCO1/2 family.</text>
</comment>
<dbReference type="PANTHER" id="PTHR12151:SF25">
    <property type="entry name" value="LINALOOL DEHYDRATASE_ISOMERASE DOMAIN-CONTAINING PROTEIN"/>
    <property type="match status" value="1"/>
</dbReference>
<feature type="binding site" evidence="3">
    <location>
        <position position="61"/>
    </location>
    <ligand>
        <name>Cu cation</name>
        <dbReference type="ChEBI" id="CHEBI:23378"/>
    </ligand>
</feature>
<keyword evidence="3" id="KW-0479">Metal-binding</keyword>
<evidence type="ECO:0000259" key="6">
    <source>
        <dbReference type="PROSITE" id="PS51352"/>
    </source>
</evidence>
<sequence>MKKIALMLLLLSFVVLSACGINKNKPYEMESFTYTNQYGKPFGAENLKGKVWIADFIFTNCETVCPPMTSSMAKIQQKLQKENLEVELVSFSVDPTVDTPDKLKTYLEKFTQDDSNWNMLTGYTQEEIERFAREHFQTLVQKPQSSDQVIHATNLYLVDQNGKIVNDYGFQSSHYDEIINDIKKLD</sequence>
<dbReference type="CDD" id="cd02968">
    <property type="entry name" value="SCO"/>
    <property type="match status" value="1"/>
</dbReference>
<dbReference type="SUPFAM" id="SSF52833">
    <property type="entry name" value="Thioredoxin-like"/>
    <property type="match status" value="1"/>
</dbReference>
<dbReference type="EMBL" id="QVTE01000073">
    <property type="protein sequence ID" value="RFU62606.1"/>
    <property type="molecule type" value="Genomic_DNA"/>
</dbReference>
<evidence type="ECO:0000256" key="2">
    <source>
        <dbReference type="ARBA" id="ARBA00023008"/>
    </source>
</evidence>
<protein>
    <submittedName>
        <fullName evidence="7">SCO family protein</fullName>
    </submittedName>
</protein>
<organism evidence="7 8">
    <name type="scientific">Peribacillus saganii</name>
    <dbReference type="NCBI Taxonomy" id="2303992"/>
    <lineage>
        <taxon>Bacteria</taxon>
        <taxon>Bacillati</taxon>
        <taxon>Bacillota</taxon>
        <taxon>Bacilli</taxon>
        <taxon>Bacillales</taxon>
        <taxon>Bacillaceae</taxon>
        <taxon>Peribacillus</taxon>
    </lineage>
</organism>
<feature type="disulfide bond" description="Redox-active" evidence="4">
    <location>
        <begin position="61"/>
        <end position="65"/>
    </location>
</feature>
<keyword evidence="4" id="KW-1015">Disulfide bond</keyword>
<proteinExistence type="inferred from homology"/>
<dbReference type="OrthoDB" id="9811998at2"/>
<keyword evidence="2 3" id="KW-0186">Copper</keyword>
<dbReference type="InterPro" id="IPR013766">
    <property type="entry name" value="Thioredoxin_domain"/>
</dbReference>
<dbReference type="GO" id="GO:0046872">
    <property type="term" value="F:metal ion binding"/>
    <property type="evidence" value="ECO:0007669"/>
    <property type="project" value="UniProtKB-KW"/>
</dbReference>
<dbReference type="PANTHER" id="PTHR12151">
    <property type="entry name" value="ELECTRON TRANSPORT PROTIN SCO1/SENC FAMILY MEMBER"/>
    <property type="match status" value="1"/>
</dbReference>
<evidence type="ECO:0000313" key="7">
    <source>
        <dbReference type="EMBL" id="RFU62606.1"/>
    </source>
</evidence>
<evidence type="ECO:0000313" key="8">
    <source>
        <dbReference type="Proteomes" id="UP000264541"/>
    </source>
</evidence>
<feature type="binding site" evidence="3">
    <location>
        <position position="151"/>
    </location>
    <ligand>
        <name>Cu cation</name>
        <dbReference type="ChEBI" id="CHEBI:23378"/>
    </ligand>
</feature>
<feature type="signal peptide" evidence="5">
    <location>
        <begin position="1"/>
        <end position="17"/>
    </location>
</feature>
<evidence type="ECO:0000256" key="4">
    <source>
        <dbReference type="PIRSR" id="PIRSR603782-2"/>
    </source>
</evidence>
<keyword evidence="5" id="KW-0732">Signal</keyword>
<evidence type="ECO:0000256" key="3">
    <source>
        <dbReference type="PIRSR" id="PIRSR603782-1"/>
    </source>
</evidence>
<dbReference type="InterPro" id="IPR036249">
    <property type="entry name" value="Thioredoxin-like_sf"/>
</dbReference>
<comment type="caution">
    <text evidence="7">The sequence shown here is derived from an EMBL/GenBank/DDBJ whole genome shotgun (WGS) entry which is preliminary data.</text>
</comment>
<feature type="domain" description="Thioredoxin" evidence="6">
    <location>
        <begin position="23"/>
        <end position="186"/>
    </location>
</feature>
<evidence type="ECO:0000256" key="5">
    <source>
        <dbReference type="SAM" id="SignalP"/>
    </source>
</evidence>
<dbReference type="PROSITE" id="PS51257">
    <property type="entry name" value="PROKAR_LIPOPROTEIN"/>
    <property type="match status" value="1"/>
</dbReference>
<dbReference type="Gene3D" id="3.40.30.10">
    <property type="entry name" value="Glutaredoxin"/>
    <property type="match status" value="1"/>
</dbReference>